<dbReference type="InterPro" id="IPR011545">
    <property type="entry name" value="DEAD/DEAH_box_helicase_dom"/>
</dbReference>
<sequence>MKYGGDLNEEEISTESDREIFKYISDKRILRALFEERIFKLRDIQKEAIKKGLFFRKSFLICAPSGSGKTLIGELCAVNNIFQNYGKSFYLVPFKALATEKFRYFKRCYERFGIKVELSIGDYEVDDSKIAKADIIITTYEKCDSILRNFNDKNWIFDISTIIIDEIHIIGESDRGPRLESLIVRLNEFLHNPQIIGLSATIANPEFFNSWLSSLGNITTLIKSNTRPVPLYYKIEISQNKDSAIKRIVRSTLKKKGQVLIFLNRRRSTQQEAEALKNIVAKHLEENELRVCKALEKRLSSIKGGHRDLRKVIRSGIAFHHAGLLPKERRIIEDNFRKRLIKVICCTTTLSAGINTPARVVILKDYKKYITSGHNIKNFSGYFENGDGFNYFKPFSANEVFQILGRAGRPGLDSVGHGIILVRDIEEKMWVENQFFQPQSLQKLIPKYNNLTSKLNKINTLKEQILLRVYEEKKITIDKLKEFFEKTYFWFI</sequence>
<dbReference type="InterPro" id="IPR050474">
    <property type="entry name" value="Hel308_SKI2-like"/>
</dbReference>
<feature type="domain" description="Helicase ATP-binding" evidence="5">
    <location>
        <begin position="50"/>
        <end position="220"/>
    </location>
</feature>
<dbReference type="AlphaFoldDB" id="A0A0F9K3J9"/>
<name>A0A0F9K3J9_9ZZZZ</name>
<gene>
    <name evidence="7" type="ORF">LCGC14_1453010</name>
</gene>
<evidence type="ECO:0000256" key="2">
    <source>
        <dbReference type="ARBA" id="ARBA00022801"/>
    </source>
</evidence>
<dbReference type="SMART" id="SM00487">
    <property type="entry name" value="DEXDc"/>
    <property type="match status" value="1"/>
</dbReference>
<dbReference type="InterPro" id="IPR014001">
    <property type="entry name" value="Helicase_ATP-bd"/>
</dbReference>
<feature type="domain" description="Helicase C-terminal" evidence="6">
    <location>
        <begin position="244"/>
        <end position="459"/>
    </location>
</feature>
<dbReference type="EMBL" id="LAZR01010026">
    <property type="protein sequence ID" value="KKM69221.1"/>
    <property type="molecule type" value="Genomic_DNA"/>
</dbReference>
<dbReference type="InterPro" id="IPR001650">
    <property type="entry name" value="Helicase_C-like"/>
</dbReference>
<dbReference type="SUPFAM" id="SSF52540">
    <property type="entry name" value="P-loop containing nucleoside triphosphate hydrolases"/>
    <property type="match status" value="1"/>
</dbReference>
<dbReference type="GO" id="GO:0003676">
    <property type="term" value="F:nucleic acid binding"/>
    <property type="evidence" value="ECO:0007669"/>
    <property type="project" value="InterPro"/>
</dbReference>
<dbReference type="SMART" id="SM00490">
    <property type="entry name" value="HELICc"/>
    <property type="match status" value="1"/>
</dbReference>
<organism evidence="7">
    <name type="scientific">marine sediment metagenome</name>
    <dbReference type="NCBI Taxonomy" id="412755"/>
    <lineage>
        <taxon>unclassified sequences</taxon>
        <taxon>metagenomes</taxon>
        <taxon>ecological metagenomes</taxon>
    </lineage>
</organism>
<evidence type="ECO:0000259" key="6">
    <source>
        <dbReference type="PROSITE" id="PS51194"/>
    </source>
</evidence>
<dbReference type="Pfam" id="PF00271">
    <property type="entry name" value="Helicase_C"/>
    <property type="match status" value="1"/>
</dbReference>
<dbReference type="CDD" id="cd18795">
    <property type="entry name" value="SF2_C_Ski2"/>
    <property type="match status" value="1"/>
</dbReference>
<dbReference type="Pfam" id="PF00270">
    <property type="entry name" value="DEAD"/>
    <property type="match status" value="1"/>
</dbReference>
<proteinExistence type="predicted"/>
<dbReference type="GO" id="GO:0005524">
    <property type="term" value="F:ATP binding"/>
    <property type="evidence" value="ECO:0007669"/>
    <property type="project" value="UniProtKB-KW"/>
</dbReference>
<keyword evidence="4" id="KW-0067">ATP-binding</keyword>
<accession>A0A0F9K3J9</accession>
<evidence type="ECO:0008006" key="8">
    <source>
        <dbReference type="Google" id="ProtNLM"/>
    </source>
</evidence>
<evidence type="ECO:0000256" key="1">
    <source>
        <dbReference type="ARBA" id="ARBA00022741"/>
    </source>
</evidence>
<dbReference type="PROSITE" id="PS51194">
    <property type="entry name" value="HELICASE_CTER"/>
    <property type="match status" value="1"/>
</dbReference>
<dbReference type="PANTHER" id="PTHR47961:SF10">
    <property type="entry name" value="ATP-DEPENDENT DNA HELICASE HEL308"/>
    <property type="match status" value="1"/>
</dbReference>
<dbReference type="PROSITE" id="PS51192">
    <property type="entry name" value="HELICASE_ATP_BIND_1"/>
    <property type="match status" value="1"/>
</dbReference>
<evidence type="ECO:0000259" key="5">
    <source>
        <dbReference type="PROSITE" id="PS51192"/>
    </source>
</evidence>
<keyword evidence="3" id="KW-0347">Helicase</keyword>
<protein>
    <recommendedName>
        <fullName evidence="8">DEAD/DEAH box helicase</fullName>
    </recommendedName>
</protein>
<keyword evidence="2" id="KW-0378">Hydrolase</keyword>
<dbReference type="InterPro" id="IPR027417">
    <property type="entry name" value="P-loop_NTPase"/>
</dbReference>
<evidence type="ECO:0000256" key="3">
    <source>
        <dbReference type="ARBA" id="ARBA00022806"/>
    </source>
</evidence>
<keyword evidence="1" id="KW-0547">Nucleotide-binding</keyword>
<reference evidence="7" key="1">
    <citation type="journal article" date="2015" name="Nature">
        <title>Complex archaea that bridge the gap between prokaryotes and eukaryotes.</title>
        <authorList>
            <person name="Spang A."/>
            <person name="Saw J.H."/>
            <person name="Jorgensen S.L."/>
            <person name="Zaremba-Niedzwiedzka K."/>
            <person name="Martijn J."/>
            <person name="Lind A.E."/>
            <person name="van Eijk R."/>
            <person name="Schleper C."/>
            <person name="Guy L."/>
            <person name="Ettema T.J."/>
        </authorList>
    </citation>
    <scope>NUCLEOTIDE SEQUENCE</scope>
</reference>
<evidence type="ECO:0000313" key="7">
    <source>
        <dbReference type="EMBL" id="KKM69221.1"/>
    </source>
</evidence>
<evidence type="ECO:0000256" key="4">
    <source>
        <dbReference type="ARBA" id="ARBA00022840"/>
    </source>
</evidence>
<comment type="caution">
    <text evidence="7">The sequence shown here is derived from an EMBL/GenBank/DDBJ whole genome shotgun (WGS) entry which is preliminary data.</text>
</comment>
<dbReference type="GO" id="GO:0016787">
    <property type="term" value="F:hydrolase activity"/>
    <property type="evidence" value="ECO:0007669"/>
    <property type="project" value="UniProtKB-KW"/>
</dbReference>
<dbReference type="Gene3D" id="3.40.50.300">
    <property type="entry name" value="P-loop containing nucleotide triphosphate hydrolases"/>
    <property type="match status" value="2"/>
</dbReference>
<feature type="non-terminal residue" evidence="7">
    <location>
        <position position="492"/>
    </location>
</feature>
<dbReference type="PANTHER" id="PTHR47961">
    <property type="entry name" value="DNA POLYMERASE THETA, PUTATIVE (AFU_ORTHOLOGUE AFUA_1G05260)-RELATED"/>
    <property type="match status" value="1"/>
</dbReference>
<dbReference type="GO" id="GO:0004386">
    <property type="term" value="F:helicase activity"/>
    <property type="evidence" value="ECO:0007669"/>
    <property type="project" value="UniProtKB-KW"/>
</dbReference>